<keyword evidence="1" id="KW-0812">Transmembrane</keyword>
<name>T0AQE1_9RHOO</name>
<protein>
    <submittedName>
        <fullName evidence="2">Uncharacterized protein</fullName>
    </submittedName>
</protein>
<dbReference type="Proteomes" id="UP000015455">
    <property type="component" value="Unassembled WGS sequence"/>
</dbReference>
<dbReference type="AlphaFoldDB" id="T0AQE1"/>
<sequence length="32" mass="3402">MKPTHKAAGGSPMGIWVLGFVSILMDISSEKI</sequence>
<evidence type="ECO:0000256" key="1">
    <source>
        <dbReference type="SAM" id="Phobius"/>
    </source>
</evidence>
<comment type="caution">
    <text evidence="2">The sequence shown here is derived from an EMBL/GenBank/DDBJ whole genome shotgun (WGS) entry which is preliminary data.</text>
</comment>
<dbReference type="EMBL" id="ATJV01000064">
    <property type="protein sequence ID" value="EPZ15029.1"/>
    <property type="molecule type" value="Genomic_DNA"/>
</dbReference>
<keyword evidence="1" id="KW-1133">Transmembrane helix</keyword>
<accession>T0AQE1</accession>
<keyword evidence="1" id="KW-0472">Membrane</keyword>
<reference evidence="2 3" key="1">
    <citation type="submission" date="2013-06" db="EMBL/GenBank/DDBJ databases">
        <title>Draft genome sequence of Thauera terpenica.</title>
        <authorList>
            <person name="Liu B."/>
            <person name="Frostegard A.H."/>
            <person name="Shapleigh J.P."/>
        </authorList>
    </citation>
    <scope>NUCLEOTIDE SEQUENCE [LARGE SCALE GENOMIC DNA]</scope>
    <source>
        <strain evidence="2 3">58Eu</strain>
    </source>
</reference>
<keyword evidence="3" id="KW-1185">Reference proteome</keyword>
<feature type="transmembrane region" description="Helical" evidence="1">
    <location>
        <begin position="7"/>
        <end position="25"/>
    </location>
</feature>
<proteinExistence type="predicted"/>
<gene>
    <name evidence="2" type="ORF">M622_17125</name>
</gene>
<organism evidence="2 3">
    <name type="scientific">Thauera terpenica 58Eu</name>
    <dbReference type="NCBI Taxonomy" id="1348657"/>
    <lineage>
        <taxon>Bacteria</taxon>
        <taxon>Pseudomonadati</taxon>
        <taxon>Pseudomonadota</taxon>
        <taxon>Betaproteobacteria</taxon>
        <taxon>Rhodocyclales</taxon>
        <taxon>Zoogloeaceae</taxon>
        <taxon>Thauera</taxon>
    </lineage>
</organism>
<evidence type="ECO:0000313" key="2">
    <source>
        <dbReference type="EMBL" id="EPZ15029.1"/>
    </source>
</evidence>
<evidence type="ECO:0000313" key="3">
    <source>
        <dbReference type="Proteomes" id="UP000015455"/>
    </source>
</evidence>